<organism evidence="1 2">
    <name type="scientific">Pullulanibacillus pueri</name>
    <dbReference type="NCBI Taxonomy" id="1437324"/>
    <lineage>
        <taxon>Bacteria</taxon>
        <taxon>Bacillati</taxon>
        <taxon>Bacillota</taxon>
        <taxon>Bacilli</taxon>
        <taxon>Bacillales</taxon>
        <taxon>Sporolactobacillaceae</taxon>
        <taxon>Pullulanibacillus</taxon>
    </lineage>
</organism>
<gene>
    <name evidence="1" type="ORF">GCM10007096_22480</name>
</gene>
<dbReference type="Proteomes" id="UP000656813">
    <property type="component" value="Unassembled WGS sequence"/>
</dbReference>
<comment type="caution">
    <text evidence="1">The sequence shown here is derived from an EMBL/GenBank/DDBJ whole genome shotgun (WGS) entry which is preliminary data.</text>
</comment>
<dbReference type="AlphaFoldDB" id="A0A8J2ZW17"/>
<evidence type="ECO:0000313" key="1">
    <source>
        <dbReference type="EMBL" id="GGH82704.1"/>
    </source>
</evidence>
<sequence>MCSDSNNSKLYVPTFKNNDSKMKLGGPKSHGESFIYNGKIVTMWGVVEDTLMKYKSSFCDGEVQGWADSLITVKQYTSPTPIWK</sequence>
<dbReference type="EMBL" id="BMFV01000016">
    <property type="protein sequence ID" value="GGH82704.1"/>
    <property type="molecule type" value="Genomic_DNA"/>
</dbReference>
<proteinExistence type="predicted"/>
<keyword evidence="2" id="KW-1185">Reference proteome</keyword>
<accession>A0A8J2ZW17</accession>
<name>A0A8J2ZW17_9BACL</name>
<reference evidence="1" key="2">
    <citation type="submission" date="2020-09" db="EMBL/GenBank/DDBJ databases">
        <authorList>
            <person name="Sun Q."/>
            <person name="Zhou Y."/>
        </authorList>
    </citation>
    <scope>NUCLEOTIDE SEQUENCE</scope>
    <source>
        <strain evidence="1">CGMCC 1.12777</strain>
    </source>
</reference>
<protein>
    <submittedName>
        <fullName evidence="1">Uncharacterized protein</fullName>
    </submittedName>
</protein>
<reference evidence="1" key="1">
    <citation type="journal article" date="2014" name="Int. J. Syst. Evol. Microbiol.">
        <title>Complete genome sequence of Corynebacterium casei LMG S-19264T (=DSM 44701T), isolated from a smear-ripened cheese.</title>
        <authorList>
            <consortium name="US DOE Joint Genome Institute (JGI-PGF)"/>
            <person name="Walter F."/>
            <person name="Albersmeier A."/>
            <person name="Kalinowski J."/>
            <person name="Ruckert C."/>
        </authorList>
    </citation>
    <scope>NUCLEOTIDE SEQUENCE</scope>
    <source>
        <strain evidence="1">CGMCC 1.12777</strain>
    </source>
</reference>
<evidence type="ECO:0000313" key="2">
    <source>
        <dbReference type="Proteomes" id="UP000656813"/>
    </source>
</evidence>